<dbReference type="Pfam" id="PF04679">
    <property type="entry name" value="DNA_ligase_A_C"/>
    <property type="match status" value="1"/>
</dbReference>
<feature type="region of interest" description="Disordered" evidence="9">
    <location>
        <begin position="168"/>
        <end position="277"/>
    </location>
</feature>
<dbReference type="FunFam" id="3.30.470.30:FF:000018">
    <property type="entry name" value="DNA ligase"/>
    <property type="match status" value="1"/>
</dbReference>
<dbReference type="SUPFAM" id="SSF117018">
    <property type="entry name" value="ATP-dependent DNA ligase DNA-binding domain"/>
    <property type="match status" value="1"/>
</dbReference>
<organism evidence="11 12">
    <name type="scientific">Pyrenophora seminiperda CCB06</name>
    <dbReference type="NCBI Taxonomy" id="1302712"/>
    <lineage>
        <taxon>Eukaryota</taxon>
        <taxon>Fungi</taxon>
        <taxon>Dikarya</taxon>
        <taxon>Ascomycota</taxon>
        <taxon>Pezizomycotina</taxon>
        <taxon>Dothideomycetes</taxon>
        <taxon>Pleosporomycetidae</taxon>
        <taxon>Pleosporales</taxon>
        <taxon>Pleosporineae</taxon>
        <taxon>Pleosporaceae</taxon>
        <taxon>Pyrenophora</taxon>
    </lineage>
</organism>
<evidence type="ECO:0000256" key="6">
    <source>
        <dbReference type="ARBA" id="ARBA00034003"/>
    </source>
</evidence>
<dbReference type="NCBIfam" id="TIGR00574">
    <property type="entry name" value="dnl1"/>
    <property type="match status" value="1"/>
</dbReference>
<dbReference type="GO" id="GO:0006281">
    <property type="term" value="P:DNA repair"/>
    <property type="evidence" value="ECO:0007669"/>
    <property type="project" value="UniProtKB-KW"/>
</dbReference>
<feature type="compositionally biased region" description="Basic and acidic residues" evidence="9">
    <location>
        <begin position="340"/>
        <end position="350"/>
    </location>
</feature>
<keyword evidence="7" id="KW-0227">DNA damage</keyword>
<dbReference type="FunFam" id="1.10.3260.10:FF:000004">
    <property type="entry name" value="DNA ligase"/>
    <property type="match status" value="1"/>
</dbReference>
<keyword evidence="7" id="KW-0234">DNA repair</keyword>
<feature type="region of interest" description="Disordered" evidence="9">
    <location>
        <begin position="864"/>
        <end position="895"/>
    </location>
</feature>
<sequence length="1111" mass="123566">MVTSYTINMSIFETTPNHVVELNGLAAQTAKLDISEKSWLENPIKVDQVKSMKEACLGNCRLLYGSERFKFYDVVICEDEDTMTFAAILTCNQDNETKFLRTKIDICPVEAVRDLVRGLQKDTAKLFSEIFPTLNLHNQLLTVGSQIRGQQGFTNKETGEYELWSDAWDTRLPGPDDDTNGLVRHGPGSYPRIPTGPRGSAYHGRDRKRARGPEQPRERPIEKMVMNSPSKRRKKNDGSGKPIHSLDYFFAKQTAKATPKDAPTNTSASANEDATGLTDEELARKLQEQWDKEYQQHGQDAEPVSSNDLYADPGKSMTHATAKNEVDHIKTSNASLPNRTVDEAAKDTSQKQKNTLSLQSTASEEDAITANIPFDQSPLSFDPQDYIPELQKHWVVDGGHATYALLTRCFILVNSTTSRIKIVDTLVNLLRTIIESDPSSLLPAVWLATNAISPPYIDLELGLGGSAISKALKKVCGLDNSGLKVLNNKYGDAGDVAFEAKKKQSFTLRKPKPLTIKSVFESLVKIANSKGHGSVENKQRIVERLVQDARGAEESRYIVRTLVQHLRIGAVKTTMLIALSRAFMLSKPPGAEFEIRNRKDMEKFKKEELTEAYNKNEDIVKACFARRPNYNDLIPVLLEIGVCEELLVRCGLALHIPLRPMLGSITRDMGEMLTKLQGRDFACEYKYDGQRAQVHCDDKGKVTIFSRHLEVMTDKYPDLVALVPKIRGEGVSSFILEGEVVAVDRESGDLKTFQTLANRARKDVVIGAVTIDVCLFAFDLMYLNGEELLNRPFRERRSLLKSLFVEIPHHFTWVKSLDATSAEVEAVQSFFQSALDIKCEGIMVKILDNLPNPDLLAEIDQAAATEKTPSLPPTPKKAKKKSAKTSKSTDGTEKEEAAAAAAAAAIVKTGRRKPLLSTYEPDKRVDAWLKVKKDYSTTSETLDLIPVAAFHGSGRKAAWWSPILLAVRNVETGQLEAVTKCMSGFTDAFYKANRKKYDPDDPECTTVLSQKPSFVEYNGGAGTPAVWFEPQEVWEVAFADLTLSPTYTAAIGLVSDERGLSTRFPRFLKVREDKGIDEATEAEELAALYRKQEAKAPKMAEGAVEEMDEED</sequence>
<accession>A0A3M7M726</accession>
<evidence type="ECO:0000256" key="4">
    <source>
        <dbReference type="ARBA" id="ARBA00022741"/>
    </source>
</evidence>
<dbReference type="GO" id="GO:0006273">
    <property type="term" value="P:lagging strand elongation"/>
    <property type="evidence" value="ECO:0007669"/>
    <property type="project" value="TreeGrafter"/>
</dbReference>
<keyword evidence="12" id="KW-1185">Reference proteome</keyword>
<feature type="compositionally biased region" description="Polar residues" evidence="9">
    <location>
        <begin position="351"/>
        <end position="362"/>
    </location>
</feature>
<dbReference type="Pfam" id="PF01068">
    <property type="entry name" value="DNA_ligase_A_M"/>
    <property type="match status" value="1"/>
</dbReference>
<dbReference type="AlphaFoldDB" id="A0A3M7M726"/>
<dbReference type="GO" id="GO:0071897">
    <property type="term" value="P:DNA biosynthetic process"/>
    <property type="evidence" value="ECO:0007669"/>
    <property type="project" value="InterPro"/>
</dbReference>
<keyword evidence="7" id="KW-0233">DNA recombination</keyword>
<dbReference type="GO" id="GO:0003910">
    <property type="term" value="F:DNA ligase (ATP) activity"/>
    <property type="evidence" value="ECO:0007669"/>
    <property type="project" value="UniProtKB-EC"/>
</dbReference>
<dbReference type="CDD" id="cd07969">
    <property type="entry name" value="OBF_DNA_ligase_I"/>
    <property type="match status" value="1"/>
</dbReference>
<evidence type="ECO:0000313" key="11">
    <source>
        <dbReference type="EMBL" id="RMZ70282.1"/>
    </source>
</evidence>
<dbReference type="InterPro" id="IPR000977">
    <property type="entry name" value="DNA_ligase_ATP-dep"/>
</dbReference>
<protein>
    <recommendedName>
        <fullName evidence="7">DNA ligase</fullName>
        <ecNumber evidence="7">6.5.1.1</ecNumber>
    </recommendedName>
</protein>
<dbReference type="Gene3D" id="3.30.470.30">
    <property type="entry name" value="DNA ligase/mRNA capping enzyme"/>
    <property type="match status" value="1"/>
</dbReference>
<keyword evidence="4 7" id="KW-0547">Nucleotide-binding</keyword>
<dbReference type="GO" id="GO:0005524">
    <property type="term" value="F:ATP binding"/>
    <property type="evidence" value="ECO:0007669"/>
    <property type="project" value="UniProtKB-KW"/>
</dbReference>
<dbReference type="FunFam" id="2.40.50.140:FF:000062">
    <property type="entry name" value="DNA ligase"/>
    <property type="match status" value="1"/>
</dbReference>
<dbReference type="InterPro" id="IPR050191">
    <property type="entry name" value="ATP-dep_DNA_ligase"/>
</dbReference>
<dbReference type="InterPro" id="IPR012340">
    <property type="entry name" value="NA-bd_OB-fold"/>
</dbReference>
<dbReference type="Gene3D" id="1.10.3260.10">
    <property type="entry name" value="DNA ligase, ATP-dependent, N-terminal domain"/>
    <property type="match status" value="1"/>
</dbReference>
<comment type="catalytic activity">
    <reaction evidence="6 7">
        <text>ATP + (deoxyribonucleotide)n-3'-hydroxyl + 5'-phospho-(deoxyribonucleotide)m = (deoxyribonucleotide)n+m + AMP + diphosphate.</text>
        <dbReference type="EC" id="6.5.1.1"/>
    </reaction>
</comment>
<dbReference type="GO" id="GO:0006310">
    <property type="term" value="P:DNA recombination"/>
    <property type="evidence" value="ECO:0007669"/>
    <property type="project" value="UniProtKB-KW"/>
</dbReference>
<evidence type="ECO:0000256" key="7">
    <source>
        <dbReference type="RuleBase" id="RU000617"/>
    </source>
</evidence>
<dbReference type="Proteomes" id="UP000265663">
    <property type="component" value="Unassembled WGS sequence"/>
</dbReference>
<dbReference type="PANTHER" id="PTHR45674">
    <property type="entry name" value="DNA LIGASE 1/3 FAMILY MEMBER"/>
    <property type="match status" value="1"/>
</dbReference>
<dbReference type="Pfam" id="PF04675">
    <property type="entry name" value="DNA_ligase_A_N"/>
    <property type="match status" value="1"/>
</dbReference>
<dbReference type="GO" id="GO:0003677">
    <property type="term" value="F:DNA binding"/>
    <property type="evidence" value="ECO:0007669"/>
    <property type="project" value="InterPro"/>
</dbReference>
<dbReference type="InterPro" id="IPR016059">
    <property type="entry name" value="DNA_ligase_ATP-dep_CS"/>
</dbReference>
<feature type="compositionally biased region" description="Polar residues" evidence="9">
    <location>
        <begin position="263"/>
        <end position="272"/>
    </location>
</feature>
<keyword evidence="5 7" id="KW-0067">ATP-binding</keyword>
<dbReference type="PROSITE" id="PS00697">
    <property type="entry name" value="DNA_LIGASE_A1"/>
    <property type="match status" value="1"/>
</dbReference>
<dbReference type="SUPFAM" id="SSF50249">
    <property type="entry name" value="Nucleic acid-binding proteins"/>
    <property type="match status" value="1"/>
</dbReference>
<evidence type="ECO:0000259" key="10">
    <source>
        <dbReference type="PROSITE" id="PS50160"/>
    </source>
</evidence>
<dbReference type="EC" id="6.5.1.1" evidence="7"/>
<dbReference type="InterPro" id="IPR036599">
    <property type="entry name" value="DNA_ligase_N_sf"/>
</dbReference>
<dbReference type="CDD" id="cd07900">
    <property type="entry name" value="Adenylation_DNA_ligase_I_Euk"/>
    <property type="match status" value="1"/>
</dbReference>
<evidence type="ECO:0000313" key="12">
    <source>
        <dbReference type="Proteomes" id="UP000265663"/>
    </source>
</evidence>
<dbReference type="InterPro" id="IPR012308">
    <property type="entry name" value="DNA_ligase_ATP-dep_N"/>
</dbReference>
<dbReference type="PANTHER" id="PTHR45674:SF9">
    <property type="entry name" value="DNA LIGASE 3"/>
    <property type="match status" value="1"/>
</dbReference>
<keyword evidence="2 7" id="KW-0436">Ligase</keyword>
<dbReference type="PROSITE" id="PS50160">
    <property type="entry name" value="DNA_LIGASE_A3"/>
    <property type="match status" value="1"/>
</dbReference>
<name>A0A3M7M726_9PLEO</name>
<evidence type="ECO:0000256" key="5">
    <source>
        <dbReference type="ARBA" id="ARBA00022840"/>
    </source>
</evidence>
<reference evidence="11 12" key="1">
    <citation type="journal article" date="2014" name="PLoS ONE">
        <title>De novo Genome Assembly of the Fungal Plant Pathogen Pyrenophora semeniperda.</title>
        <authorList>
            <person name="Soliai M.M."/>
            <person name="Meyer S.E."/>
            <person name="Udall J.A."/>
            <person name="Elzinga D.E."/>
            <person name="Hermansen R.A."/>
            <person name="Bodily P.M."/>
            <person name="Hart A.A."/>
            <person name="Coleman C.E."/>
        </authorList>
    </citation>
    <scope>NUCLEOTIDE SEQUENCE [LARGE SCALE GENOMIC DNA]</scope>
    <source>
        <strain evidence="11 12">CCB06</strain>
        <tissue evidence="11">Mycelium</tissue>
    </source>
</reference>
<dbReference type="EMBL" id="KE747824">
    <property type="protein sequence ID" value="RMZ70282.1"/>
    <property type="molecule type" value="Genomic_DNA"/>
</dbReference>
<dbReference type="OrthoDB" id="206088at2759"/>
<proteinExistence type="inferred from homology"/>
<dbReference type="InterPro" id="IPR012310">
    <property type="entry name" value="DNA_ligase_ATP-dep_cent"/>
</dbReference>
<comment type="similarity">
    <text evidence="1 8">Belongs to the ATP-dependent DNA ligase family.</text>
</comment>
<evidence type="ECO:0000256" key="3">
    <source>
        <dbReference type="ARBA" id="ARBA00022705"/>
    </source>
</evidence>
<gene>
    <name evidence="11" type="ORF">GMOD_00000356</name>
</gene>
<dbReference type="InterPro" id="IPR012309">
    <property type="entry name" value="DNA_ligase_ATP-dep_C"/>
</dbReference>
<dbReference type="Gene3D" id="2.40.50.140">
    <property type="entry name" value="Nucleic acid-binding proteins"/>
    <property type="match status" value="1"/>
</dbReference>
<dbReference type="SUPFAM" id="SSF56091">
    <property type="entry name" value="DNA ligase/mRNA capping enzyme, catalytic domain"/>
    <property type="match status" value="1"/>
</dbReference>
<feature type="compositionally biased region" description="Basic and acidic residues" evidence="9">
    <location>
        <begin position="211"/>
        <end position="222"/>
    </location>
</feature>
<dbReference type="GO" id="GO:0005634">
    <property type="term" value="C:nucleus"/>
    <property type="evidence" value="ECO:0007669"/>
    <property type="project" value="TreeGrafter"/>
</dbReference>
<evidence type="ECO:0000256" key="8">
    <source>
        <dbReference type="RuleBase" id="RU004196"/>
    </source>
</evidence>
<evidence type="ECO:0000256" key="9">
    <source>
        <dbReference type="SAM" id="MobiDB-lite"/>
    </source>
</evidence>
<keyword evidence="3" id="KW-0235">DNA replication</keyword>
<feature type="region of interest" description="Disordered" evidence="9">
    <location>
        <begin position="329"/>
        <end position="362"/>
    </location>
</feature>
<evidence type="ECO:0000256" key="2">
    <source>
        <dbReference type="ARBA" id="ARBA00022598"/>
    </source>
</evidence>
<feature type="domain" description="ATP-dependent DNA ligase family profile" evidence="10">
    <location>
        <begin position="766"/>
        <end position="969"/>
    </location>
</feature>
<evidence type="ECO:0000256" key="1">
    <source>
        <dbReference type="ARBA" id="ARBA00007572"/>
    </source>
</evidence>